<feature type="compositionally biased region" description="Basic and acidic residues" evidence="1">
    <location>
        <begin position="260"/>
        <end position="269"/>
    </location>
</feature>
<dbReference type="AlphaFoldDB" id="A0A9Q3CLJ8"/>
<organism evidence="3 4">
    <name type="scientific">Austropuccinia psidii MF-1</name>
    <dbReference type="NCBI Taxonomy" id="1389203"/>
    <lineage>
        <taxon>Eukaryota</taxon>
        <taxon>Fungi</taxon>
        <taxon>Dikarya</taxon>
        <taxon>Basidiomycota</taxon>
        <taxon>Pucciniomycotina</taxon>
        <taxon>Pucciniomycetes</taxon>
        <taxon>Pucciniales</taxon>
        <taxon>Sphaerophragmiaceae</taxon>
        <taxon>Austropuccinia</taxon>
    </lineage>
</organism>
<feature type="compositionally biased region" description="Polar residues" evidence="1">
    <location>
        <begin position="174"/>
        <end position="183"/>
    </location>
</feature>
<evidence type="ECO:0000256" key="1">
    <source>
        <dbReference type="SAM" id="MobiDB-lite"/>
    </source>
</evidence>
<keyword evidence="4" id="KW-1185">Reference proteome</keyword>
<feature type="region of interest" description="Disordered" evidence="1">
    <location>
        <begin position="205"/>
        <end position="273"/>
    </location>
</feature>
<evidence type="ECO:0000313" key="3">
    <source>
        <dbReference type="EMBL" id="MBW0485115.1"/>
    </source>
</evidence>
<proteinExistence type="predicted"/>
<dbReference type="Proteomes" id="UP000765509">
    <property type="component" value="Unassembled WGS sequence"/>
</dbReference>
<feature type="region of interest" description="Disordered" evidence="1">
    <location>
        <begin position="292"/>
        <end position="327"/>
    </location>
</feature>
<keyword evidence="2" id="KW-1133">Transmembrane helix</keyword>
<feature type="transmembrane region" description="Helical" evidence="2">
    <location>
        <begin position="6"/>
        <end position="26"/>
    </location>
</feature>
<evidence type="ECO:0000313" key="4">
    <source>
        <dbReference type="Proteomes" id="UP000765509"/>
    </source>
</evidence>
<keyword evidence="2" id="KW-0812">Transmembrane</keyword>
<protein>
    <submittedName>
        <fullName evidence="3">Uncharacterized protein</fullName>
    </submittedName>
</protein>
<comment type="caution">
    <text evidence="3">The sequence shown here is derived from an EMBL/GenBank/DDBJ whole genome shotgun (WGS) entry which is preliminary data.</text>
</comment>
<sequence length="327" mass="36058">MILSNLYQLIVSCGIVLLYSFLGNVLSSSLGFARQKVTQNEKNTTRQDEHLADEEGKCRAIERLKPQGASHDAIQLIRLSNAFCPPDTQPSIFGRTTPKLEVGTFGHNAGSASEDNNAEDEGERFSDVHEKPPFCFHDSVDNPHSRRITIKPPAFVHLASVAEIETGERKSTSSERLTSTTFAPDTHDHDNEKSGRFFSIMTKPNSASTADLGTRAKAGSFPTTRNPLGHHGSPQCHPTEKKKKLFRPSISALRRLSPPKHLDHDEAPKSRPVRIDYMNTVRTRFKLISSKKLLKSGPKSPPAGNSLLFPSSGGNARRMSSLFYTPS</sequence>
<gene>
    <name evidence="3" type="ORF">O181_024830</name>
</gene>
<dbReference type="OrthoDB" id="2499061at2759"/>
<dbReference type="EMBL" id="AVOT02008012">
    <property type="protein sequence ID" value="MBW0485115.1"/>
    <property type="molecule type" value="Genomic_DNA"/>
</dbReference>
<name>A0A9Q3CLJ8_9BASI</name>
<feature type="region of interest" description="Disordered" evidence="1">
    <location>
        <begin position="166"/>
        <end position="192"/>
    </location>
</feature>
<accession>A0A9Q3CLJ8</accession>
<keyword evidence="2" id="KW-0472">Membrane</keyword>
<evidence type="ECO:0000256" key="2">
    <source>
        <dbReference type="SAM" id="Phobius"/>
    </source>
</evidence>
<reference evidence="3" key="1">
    <citation type="submission" date="2021-03" db="EMBL/GenBank/DDBJ databases">
        <title>Draft genome sequence of rust myrtle Austropuccinia psidii MF-1, a brazilian biotype.</title>
        <authorList>
            <person name="Quecine M.C."/>
            <person name="Pachon D.M.R."/>
            <person name="Bonatelli M.L."/>
            <person name="Correr F.H."/>
            <person name="Franceschini L.M."/>
            <person name="Leite T.F."/>
            <person name="Margarido G.R.A."/>
            <person name="Almeida C.A."/>
            <person name="Ferrarezi J.A."/>
            <person name="Labate C.A."/>
        </authorList>
    </citation>
    <scope>NUCLEOTIDE SEQUENCE</scope>
    <source>
        <strain evidence="3">MF-1</strain>
    </source>
</reference>